<gene>
    <name evidence="1" type="ORF">RhiirC2_788378</name>
</gene>
<dbReference type="AlphaFoldDB" id="A0A2N1MQB5"/>
<comment type="caution">
    <text evidence="1">The sequence shown here is derived from an EMBL/GenBank/DDBJ whole genome shotgun (WGS) entry which is preliminary data.</text>
</comment>
<dbReference type="VEuPathDB" id="FungiDB:FUN_024594"/>
<reference evidence="1 2" key="1">
    <citation type="submission" date="2016-04" db="EMBL/GenBank/DDBJ databases">
        <title>Genome analyses suggest a sexual origin of heterokaryosis in a supposedly ancient asexual fungus.</title>
        <authorList>
            <person name="Ropars J."/>
            <person name="Sedzielewska K."/>
            <person name="Noel J."/>
            <person name="Charron P."/>
            <person name="Farinelli L."/>
            <person name="Marton T."/>
            <person name="Kruger M."/>
            <person name="Pelin A."/>
            <person name="Brachmann A."/>
            <person name="Corradi N."/>
        </authorList>
    </citation>
    <scope>NUCLEOTIDE SEQUENCE [LARGE SCALE GENOMIC DNA]</scope>
    <source>
        <strain evidence="1 2">C2</strain>
    </source>
</reference>
<feature type="non-terminal residue" evidence="1">
    <location>
        <position position="1"/>
    </location>
</feature>
<protein>
    <submittedName>
        <fullName evidence="1">Uncharacterized protein</fullName>
    </submittedName>
</protein>
<evidence type="ECO:0000313" key="1">
    <source>
        <dbReference type="EMBL" id="PKK63809.1"/>
    </source>
</evidence>
<reference evidence="1 2" key="2">
    <citation type="submission" date="2017-10" db="EMBL/GenBank/DDBJ databases">
        <title>Extensive intraspecific genome diversity in a model arbuscular mycorrhizal fungus.</title>
        <authorList>
            <person name="Chen E.C.H."/>
            <person name="Morin E."/>
            <person name="Baudet D."/>
            <person name="Noel J."/>
            <person name="Ndikumana S."/>
            <person name="Charron P."/>
            <person name="St-Onge C."/>
            <person name="Giorgi J."/>
            <person name="Grigoriev I.V."/>
            <person name="Roux C."/>
            <person name="Martin F.M."/>
            <person name="Corradi N."/>
        </authorList>
    </citation>
    <scope>NUCLEOTIDE SEQUENCE [LARGE SCALE GENOMIC DNA]</scope>
    <source>
        <strain evidence="1 2">C2</strain>
    </source>
</reference>
<sequence length="97" mass="10875">LGCQFGVLDVSYSVRNLEPLKAHISGLEDIPRRKISLREAARLQSALHEEVTTTITENLEITCKCPKTTCSTMHCPCKKEKKKCNTSCHPEKECSNL</sequence>
<evidence type="ECO:0000313" key="2">
    <source>
        <dbReference type="Proteomes" id="UP000233469"/>
    </source>
</evidence>
<dbReference type="Proteomes" id="UP000233469">
    <property type="component" value="Unassembled WGS sequence"/>
</dbReference>
<name>A0A2N1MQB5_9GLOM</name>
<proteinExistence type="predicted"/>
<organism evidence="1 2">
    <name type="scientific">Rhizophagus irregularis</name>
    <dbReference type="NCBI Taxonomy" id="588596"/>
    <lineage>
        <taxon>Eukaryota</taxon>
        <taxon>Fungi</taxon>
        <taxon>Fungi incertae sedis</taxon>
        <taxon>Mucoromycota</taxon>
        <taxon>Glomeromycotina</taxon>
        <taxon>Glomeromycetes</taxon>
        <taxon>Glomerales</taxon>
        <taxon>Glomeraceae</taxon>
        <taxon>Rhizophagus</taxon>
    </lineage>
</organism>
<accession>A0A2N1MQB5</accession>
<dbReference type="EMBL" id="LLXL01001568">
    <property type="protein sequence ID" value="PKK63809.1"/>
    <property type="molecule type" value="Genomic_DNA"/>
</dbReference>